<dbReference type="Proteomes" id="UP001168146">
    <property type="component" value="Unassembled WGS sequence"/>
</dbReference>
<dbReference type="Gene3D" id="3.40.50.1110">
    <property type="entry name" value="SGNH hydrolase"/>
    <property type="match status" value="1"/>
</dbReference>
<accession>A0AAN6J0K2</accession>
<dbReference type="InterPro" id="IPR013830">
    <property type="entry name" value="SGNH_hydro"/>
</dbReference>
<dbReference type="AlphaFoldDB" id="A0AAN6J0K2"/>
<dbReference type="PANTHER" id="PTHR14209">
    <property type="entry name" value="ISOAMYL ACETATE-HYDROLYZING ESTERASE 1"/>
    <property type="match status" value="1"/>
</dbReference>
<dbReference type="SUPFAM" id="SSF52266">
    <property type="entry name" value="SGNH hydrolase"/>
    <property type="match status" value="1"/>
</dbReference>
<gene>
    <name evidence="3" type="ORF">LTR82_017657</name>
</gene>
<protein>
    <recommendedName>
        <fullName evidence="2">SGNH hydrolase-type esterase domain-containing protein</fullName>
    </recommendedName>
</protein>
<dbReference type="CDD" id="cd01838">
    <property type="entry name" value="Isoamyl_acetate_hydrolase_like"/>
    <property type="match status" value="1"/>
</dbReference>
<evidence type="ECO:0000256" key="1">
    <source>
        <dbReference type="SAM" id="MobiDB-lite"/>
    </source>
</evidence>
<feature type="region of interest" description="Disordered" evidence="1">
    <location>
        <begin position="283"/>
        <end position="304"/>
    </location>
</feature>
<dbReference type="InterPro" id="IPR045136">
    <property type="entry name" value="Iah1-like"/>
</dbReference>
<feature type="domain" description="SGNH hydrolase-type esterase" evidence="2">
    <location>
        <begin position="23"/>
        <end position="237"/>
    </location>
</feature>
<dbReference type="Pfam" id="PF13472">
    <property type="entry name" value="Lipase_GDSL_2"/>
    <property type="match status" value="1"/>
</dbReference>
<feature type="compositionally biased region" description="Gly residues" evidence="1">
    <location>
        <begin position="287"/>
        <end position="301"/>
    </location>
</feature>
<organism evidence="3 4">
    <name type="scientific">Friedmanniomyces endolithicus</name>
    <dbReference type="NCBI Taxonomy" id="329885"/>
    <lineage>
        <taxon>Eukaryota</taxon>
        <taxon>Fungi</taxon>
        <taxon>Dikarya</taxon>
        <taxon>Ascomycota</taxon>
        <taxon>Pezizomycotina</taxon>
        <taxon>Dothideomycetes</taxon>
        <taxon>Dothideomycetidae</taxon>
        <taxon>Mycosphaerellales</taxon>
        <taxon>Teratosphaeriaceae</taxon>
        <taxon>Friedmanniomyces</taxon>
    </lineage>
</organism>
<sequence length="347" mass="37889">MASSRQQLQHTYTLSNDDCFILYGDSIIQQFFSPYNTFAFGAALADVYARKLDVVNRGLCGYNTLQALRTLSMSLPHPEKAQVKFLLLMFGANDARISNPYGGPDKSVGIEDFQRNLRHMVCDPSVKAHGEDVHIILVTTPPVDERTYLKSDQDEYAHLGQMLRRTAAHTALYAQAVRDLGEETGVPVLDIHRAMLALAGHDHLSAPLPGSMEAATNATLQSFLVDGVHFSGEGYRLLFTELMILIEREWPEAMPNSLPLRLPAWDCHSARKTEMDEAGKEEILKSGGEGNGGGGSGGGMVGSENMQGRERLVVGKFEGFVSEVDGWGRSWKGGGQSEGGCGTNIRL</sequence>
<name>A0AAN6J0K2_9PEZI</name>
<evidence type="ECO:0000259" key="2">
    <source>
        <dbReference type="Pfam" id="PF13472"/>
    </source>
</evidence>
<dbReference type="EMBL" id="JASUXU010000159">
    <property type="protein sequence ID" value="KAK0303096.1"/>
    <property type="molecule type" value="Genomic_DNA"/>
</dbReference>
<evidence type="ECO:0000313" key="4">
    <source>
        <dbReference type="Proteomes" id="UP001168146"/>
    </source>
</evidence>
<evidence type="ECO:0000313" key="3">
    <source>
        <dbReference type="EMBL" id="KAK0303096.1"/>
    </source>
</evidence>
<dbReference type="InterPro" id="IPR036514">
    <property type="entry name" value="SGNH_hydro_sf"/>
</dbReference>
<proteinExistence type="predicted"/>
<reference evidence="3" key="1">
    <citation type="submission" date="2021-12" db="EMBL/GenBank/DDBJ databases">
        <title>Black yeast isolated from Biological Soil Crust.</title>
        <authorList>
            <person name="Kurbessoian T."/>
        </authorList>
    </citation>
    <scope>NUCLEOTIDE SEQUENCE</scope>
    <source>
        <strain evidence="3">CCFEE 5208</strain>
    </source>
</reference>
<comment type="caution">
    <text evidence="3">The sequence shown here is derived from an EMBL/GenBank/DDBJ whole genome shotgun (WGS) entry which is preliminary data.</text>
</comment>
<dbReference type="PANTHER" id="PTHR14209:SF19">
    <property type="entry name" value="ISOAMYL ACETATE-HYDROLYZING ESTERASE 1 HOMOLOG"/>
    <property type="match status" value="1"/>
</dbReference>